<organism evidence="3 4">
    <name type="scientific">Hyphodiscus hymeniophilus</name>
    <dbReference type="NCBI Taxonomy" id="353542"/>
    <lineage>
        <taxon>Eukaryota</taxon>
        <taxon>Fungi</taxon>
        <taxon>Dikarya</taxon>
        <taxon>Ascomycota</taxon>
        <taxon>Pezizomycotina</taxon>
        <taxon>Leotiomycetes</taxon>
        <taxon>Helotiales</taxon>
        <taxon>Hyphodiscaceae</taxon>
        <taxon>Hyphodiscus</taxon>
    </lineage>
</organism>
<dbReference type="Proteomes" id="UP000785200">
    <property type="component" value="Unassembled WGS sequence"/>
</dbReference>
<dbReference type="EMBL" id="VNKQ01000010">
    <property type="protein sequence ID" value="KAG0648305.1"/>
    <property type="molecule type" value="Genomic_DNA"/>
</dbReference>
<dbReference type="GO" id="GO:0016491">
    <property type="term" value="F:oxidoreductase activity"/>
    <property type="evidence" value="ECO:0007669"/>
    <property type="project" value="UniProtKB-KW"/>
</dbReference>
<evidence type="ECO:0000313" key="4">
    <source>
        <dbReference type="Proteomes" id="UP000785200"/>
    </source>
</evidence>
<evidence type="ECO:0000256" key="2">
    <source>
        <dbReference type="ARBA" id="ARBA00023002"/>
    </source>
</evidence>
<dbReference type="Gene3D" id="3.40.50.720">
    <property type="entry name" value="NAD(P)-binding Rossmann-like Domain"/>
    <property type="match status" value="1"/>
</dbReference>
<dbReference type="GO" id="GO:0016020">
    <property type="term" value="C:membrane"/>
    <property type="evidence" value="ECO:0007669"/>
    <property type="project" value="TreeGrafter"/>
</dbReference>
<dbReference type="PANTHER" id="PTHR44196">
    <property type="entry name" value="DEHYDROGENASE/REDUCTASE SDR FAMILY MEMBER 7B"/>
    <property type="match status" value="1"/>
</dbReference>
<evidence type="ECO:0000256" key="1">
    <source>
        <dbReference type="ARBA" id="ARBA00006484"/>
    </source>
</evidence>
<comment type="caution">
    <text evidence="3">The sequence shown here is derived from an EMBL/GenBank/DDBJ whole genome shotgun (WGS) entry which is preliminary data.</text>
</comment>
<dbReference type="InterPro" id="IPR002347">
    <property type="entry name" value="SDR_fam"/>
</dbReference>
<dbReference type="AlphaFoldDB" id="A0A9P6VI05"/>
<sequence length="341" mass="37483">MSFFVQNPWPMPVPDVPAPSPSVSASDSDMYWLNKSSLTKHTDTYPFIDPYRFQNTLRHKVVVVTLAHRGMGRATANAFAAAGASVVVVGPSAAALQPVMTDIKQKYGTPALALAADVLDPLAPARIVLLTEKHLGHVDILINISPSAYMRPFAQEKNIMSDWWPMVERTVRTPVAMINAVLPSMISRHTGIIITVTSVAGFLNIPFMSSEGVSKAAILKFHQHLHVETQPKGVTSFAVNPGLIPSYLHDPDEKIIMRPEDFTAEPRMEAHITSRVSEFEWDAAGLAAGTFVALCADPRSKILSGMFVNSERDLGEMIDAVERDPGRVERERLYTLKVDEL</sequence>
<dbReference type="SUPFAM" id="SSF51735">
    <property type="entry name" value="NAD(P)-binding Rossmann-fold domains"/>
    <property type="match status" value="1"/>
</dbReference>
<accession>A0A9P6VI05</accession>
<dbReference type="OrthoDB" id="1933717at2759"/>
<keyword evidence="2" id="KW-0560">Oxidoreductase</keyword>
<evidence type="ECO:0000313" key="3">
    <source>
        <dbReference type="EMBL" id="KAG0648305.1"/>
    </source>
</evidence>
<dbReference type="Pfam" id="PF00106">
    <property type="entry name" value="adh_short"/>
    <property type="match status" value="1"/>
</dbReference>
<reference evidence="3" key="1">
    <citation type="submission" date="2019-07" db="EMBL/GenBank/DDBJ databases">
        <title>Hyphodiscus hymeniophilus genome sequencing and assembly.</title>
        <authorList>
            <person name="Kramer G."/>
            <person name="Nodwell J."/>
        </authorList>
    </citation>
    <scope>NUCLEOTIDE SEQUENCE</scope>
    <source>
        <strain evidence="3">ATCC 34498</strain>
    </source>
</reference>
<dbReference type="PRINTS" id="PR00081">
    <property type="entry name" value="GDHRDH"/>
</dbReference>
<comment type="similarity">
    <text evidence="1">Belongs to the short-chain dehydrogenases/reductases (SDR) family.</text>
</comment>
<dbReference type="PANTHER" id="PTHR44196:SF1">
    <property type="entry name" value="DEHYDROGENASE_REDUCTASE SDR FAMILY MEMBER 7B"/>
    <property type="match status" value="1"/>
</dbReference>
<name>A0A9P6VI05_9HELO</name>
<proteinExistence type="inferred from homology"/>
<keyword evidence="4" id="KW-1185">Reference proteome</keyword>
<gene>
    <name evidence="3" type="ORF">D0Z07_5275</name>
</gene>
<protein>
    <submittedName>
        <fullName evidence="3">Short-chain dehydrogenase reductase family 32C member 1</fullName>
    </submittedName>
</protein>
<dbReference type="InterPro" id="IPR036291">
    <property type="entry name" value="NAD(P)-bd_dom_sf"/>
</dbReference>